<reference evidence="9 11" key="1">
    <citation type="journal article" date="2017" name="Nature">
        <title>The sunflower genome provides insights into oil metabolism, flowering and Asterid evolution.</title>
        <authorList>
            <person name="Badouin H."/>
            <person name="Gouzy J."/>
            <person name="Grassa C.J."/>
            <person name="Murat F."/>
            <person name="Staton S.E."/>
            <person name="Cottret L."/>
            <person name="Lelandais-Briere C."/>
            <person name="Owens G.L."/>
            <person name="Carrere S."/>
            <person name="Mayjonade B."/>
            <person name="Legrand L."/>
            <person name="Gill N."/>
            <person name="Kane N.C."/>
            <person name="Bowers J.E."/>
            <person name="Hubner S."/>
            <person name="Bellec A."/>
            <person name="Berard A."/>
            <person name="Berges H."/>
            <person name="Blanchet N."/>
            <person name="Boniface M.C."/>
            <person name="Brunel D."/>
            <person name="Catrice O."/>
            <person name="Chaidir N."/>
            <person name="Claudel C."/>
            <person name="Donnadieu C."/>
            <person name="Faraut T."/>
            <person name="Fievet G."/>
            <person name="Helmstetter N."/>
            <person name="King M."/>
            <person name="Knapp S.J."/>
            <person name="Lai Z."/>
            <person name="Le Paslier M.C."/>
            <person name="Lippi Y."/>
            <person name="Lorenzon L."/>
            <person name="Mandel J.R."/>
            <person name="Marage G."/>
            <person name="Marchand G."/>
            <person name="Marquand E."/>
            <person name="Bret-Mestries E."/>
            <person name="Morien E."/>
            <person name="Nambeesan S."/>
            <person name="Nguyen T."/>
            <person name="Pegot-Espagnet P."/>
            <person name="Pouilly N."/>
            <person name="Raftis F."/>
            <person name="Sallet E."/>
            <person name="Schiex T."/>
            <person name="Thomas J."/>
            <person name="Vandecasteele C."/>
            <person name="Vares D."/>
            <person name="Vear F."/>
            <person name="Vautrin S."/>
            <person name="Crespi M."/>
            <person name="Mangin B."/>
            <person name="Burke J.M."/>
            <person name="Salse J."/>
            <person name="Munos S."/>
            <person name="Vincourt P."/>
            <person name="Rieseberg L.H."/>
            <person name="Langlade N.B."/>
        </authorList>
    </citation>
    <scope>NUCLEOTIDE SEQUENCE [LARGE SCALE GENOMIC DNA]</scope>
    <source>
        <strain evidence="11">cv. SF193</strain>
        <tissue evidence="9">Leaves</tissue>
    </source>
</reference>
<keyword evidence="5 10" id="KW-0418">Kinase</keyword>
<dbReference type="STRING" id="4232.A0A251S8A5"/>
<dbReference type="PANTHER" id="PTHR20941:SF1">
    <property type="entry name" value="FOLIC ACID SYNTHESIS PROTEIN FOL1"/>
    <property type="match status" value="1"/>
</dbReference>
<dbReference type="GO" id="GO:0046654">
    <property type="term" value="P:tetrahydrofolate biosynthetic process"/>
    <property type="evidence" value="ECO:0007669"/>
    <property type="project" value="UniProtKB-UniPathway"/>
</dbReference>
<name>A0A251S8A5_HELAN</name>
<evidence type="ECO:0000256" key="7">
    <source>
        <dbReference type="ARBA" id="ARBA00022909"/>
    </source>
</evidence>
<evidence type="ECO:0000313" key="11">
    <source>
        <dbReference type="Proteomes" id="UP000215914"/>
    </source>
</evidence>
<dbReference type="SUPFAM" id="SSF55083">
    <property type="entry name" value="6-hydroxymethyl-7,8-dihydropterin pyrophosphokinase, HPPK"/>
    <property type="match status" value="1"/>
</dbReference>
<evidence type="ECO:0000313" key="9">
    <source>
        <dbReference type="EMBL" id="KAF5764106.1"/>
    </source>
</evidence>
<dbReference type="Gene3D" id="3.30.70.560">
    <property type="entry name" value="7,8-Dihydro-6-hydroxymethylpterin-pyrophosphokinase HPPK"/>
    <property type="match status" value="1"/>
</dbReference>
<dbReference type="AlphaFoldDB" id="A0A251S8A5"/>
<dbReference type="GO" id="GO:0046656">
    <property type="term" value="P:folic acid biosynthetic process"/>
    <property type="evidence" value="ECO:0007669"/>
    <property type="project" value="UniProtKB-KW"/>
</dbReference>
<keyword evidence="4" id="KW-0547">Nucleotide-binding</keyword>
<evidence type="ECO:0000256" key="4">
    <source>
        <dbReference type="ARBA" id="ARBA00022741"/>
    </source>
</evidence>
<comment type="pathway">
    <text evidence="1">Cofactor biosynthesis; tetrahydrofolate biosynthesis; 2-amino-4-hydroxy-6-hydroxymethyl-7,8-dihydropteridine diphosphate from 7,8-dihydroneopterin triphosphate: step 4/4.</text>
</comment>
<dbReference type="Proteomes" id="UP000215914">
    <property type="component" value="Chromosome 15"/>
</dbReference>
<evidence type="ECO:0000313" key="10">
    <source>
        <dbReference type="EMBL" id="OTF94898.1"/>
    </source>
</evidence>
<organism evidence="10 11">
    <name type="scientific">Helianthus annuus</name>
    <name type="common">Common sunflower</name>
    <dbReference type="NCBI Taxonomy" id="4232"/>
    <lineage>
        <taxon>Eukaryota</taxon>
        <taxon>Viridiplantae</taxon>
        <taxon>Streptophyta</taxon>
        <taxon>Embryophyta</taxon>
        <taxon>Tracheophyta</taxon>
        <taxon>Spermatophyta</taxon>
        <taxon>Magnoliopsida</taxon>
        <taxon>eudicotyledons</taxon>
        <taxon>Gunneridae</taxon>
        <taxon>Pentapetalae</taxon>
        <taxon>asterids</taxon>
        <taxon>campanulids</taxon>
        <taxon>Asterales</taxon>
        <taxon>Asteraceae</taxon>
        <taxon>Asteroideae</taxon>
        <taxon>Heliantheae alliance</taxon>
        <taxon>Heliantheae</taxon>
        <taxon>Helianthus</taxon>
    </lineage>
</organism>
<dbReference type="InterPro" id="IPR000550">
    <property type="entry name" value="Hppk"/>
</dbReference>
<dbReference type="GO" id="GO:0003848">
    <property type="term" value="F:2-amino-4-hydroxy-6-hydroxymethyldihydropteridine diphosphokinase activity"/>
    <property type="evidence" value="ECO:0007669"/>
    <property type="project" value="UniProtKB-EC"/>
</dbReference>
<dbReference type="UniPathway" id="UPA00077">
    <property type="reaction ID" value="UER00155"/>
</dbReference>
<dbReference type="InterPro" id="IPR035907">
    <property type="entry name" value="Hppk_sf"/>
</dbReference>
<gene>
    <name evidence="10" type="ORF">HannXRQ_Chr15g0477151</name>
    <name evidence="9" type="ORF">HanXRQr2_Chr15g0688171</name>
</gene>
<dbReference type="InParanoid" id="A0A251S8A5"/>
<dbReference type="CDD" id="cd00483">
    <property type="entry name" value="HPPK"/>
    <property type="match status" value="1"/>
</dbReference>
<dbReference type="PANTHER" id="PTHR20941">
    <property type="entry name" value="FOLATE SYNTHESIS PROTEINS"/>
    <property type="match status" value="1"/>
</dbReference>
<dbReference type="EMBL" id="MNCJ02000330">
    <property type="protein sequence ID" value="KAF5764106.1"/>
    <property type="molecule type" value="Genomic_DNA"/>
</dbReference>
<reference evidence="10" key="2">
    <citation type="submission" date="2017-02" db="EMBL/GenBank/DDBJ databases">
        <title>Sunflower complete genome.</title>
        <authorList>
            <person name="Langlade N."/>
            <person name="Munos S."/>
        </authorList>
    </citation>
    <scope>NUCLEOTIDE SEQUENCE [LARGE SCALE GENOMIC DNA]</scope>
    <source>
        <tissue evidence="10">Leaves</tissue>
    </source>
</reference>
<accession>A0A251S8A5</accession>
<dbReference type="EC" id="2.7.6.3" evidence="2"/>
<reference evidence="9" key="3">
    <citation type="submission" date="2020-06" db="EMBL/GenBank/DDBJ databases">
        <title>Helianthus annuus Genome sequencing and assembly Release 2.</title>
        <authorList>
            <person name="Gouzy J."/>
            <person name="Langlade N."/>
            <person name="Munos S."/>
        </authorList>
    </citation>
    <scope>NUCLEOTIDE SEQUENCE</scope>
    <source>
        <tissue evidence="9">Leaves</tissue>
    </source>
</reference>
<dbReference type="InterPro" id="IPR045031">
    <property type="entry name" value="DHP_synth-like"/>
</dbReference>
<evidence type="ECO:0000256" key="3">
    <source>
        <dbReference type="ARBA" id="ARBA00022679"/>
    </source>
</evidence>
<evidence type="ECO:0000256" key="2">
    <source>
        <dbReference type="ARBA" id="ARBA00013253"/>
    </source>
</evidence>
<evidence type="ECO:0000256" key="6">
    <source>
        <dbReference type="ARBA" id="ARBA00022840"/>
    </source>
</evidence>
<evidence type="ECO:0000256" key="5">
    <source>
        <dbReference type="ARBA" id="ARBA00022777"/>
    </source>
</evidence>
<dbReference type="GO" id="GO:0016301">
    <property type="term" value="F:kinase activity"/>
    <property type="evidence" value="ECO:0007669"/>
    <property type="project" value="UniProtKB-KW"/>
</dbReference>
<dbReference type="NCBIfam" id="TIGR01498">
    <property type="entry name" value="folK"/>
    <property type="match status" value="1"/>
</dbReference>
<keyword evidence="6" id="KW-0067">ATP-binding</keyword>
<evidence type="ECO:0000256" key="1">
    <source>
        <dbReference type="ARBA" id="ARBA00005051"/>
    </source>
</evidence>
<keyword evidence="7" id="KW-0289">Folate biosynthesis</keyword>
<protein>
    <recommendedName>
        <fullName evidence="2">2-amino-4-hydroxy-6-hydroxymethyldihydropteridine diphosphokinase</fullName>
        <ecNumber evidence="2">2.7.6.3</ecNumber>
    </recommendedName>
</protein>
<dbReference type="Pfam" id="PF01288">
    <property type="entry name" value="HPPK"/>
    <property type="match status" value="1"/>
</dbReference>
<proteinExistence type="predicted"/>
<dbReference type="GO" id="GO:0005524">
    <property type="term" value="F:ATP binding"/>
    <property type="evidence" value="ECO:0007669"/>
    <property type="project" value="UniProtKB-KW"/>
</dbReference>
<keyword evidence="3" id="KW-0808">Transferase</keyword>
<keyword evidence="11" id="KW-1185">Reference proteome</keyword>
<feature type="domain" description="7,8-dihydro-6-hydroxymethylpterin-pyrophosphokinase" evidence="8">
    <location>
        <begin position="27"/>
        <end position="104"/>
    </location>
</feature>
<sequence>MQHLFAFFHSSSDASIQVHSQEQEVAIALGSNVGDRLNNFNKASRQMKKSGTGINVRRHACLYETEPTYVTDQPCFLNSAIRVVTKLSPHELLLVLKEIEKEMG</sequence>
<dbReference type="EMBL" id="CM007904">
    <property type="protein sequence ID" value="OTF94898.1"/>
    <property type="molecule type" value="Genomic_DNA"/>
</dbReference>
<evidence type="ECO:0000259" key="8">
    <source>
        <dbReference type="Pfam" id="PF01288"/>
    </source>
</evidence>
<dbReference type="Gramene" id="mRNA:HanXRQr2_Chr15g0688171">
    <property type="protein sequence ID" value="CDS:HanXRQr2_Chr15g0688171.1"/>
    <property type="gene ID" value="HanXRQr2_Chr15g0688171"/>
</dbReference>